<dbReference type="OrthoDB" id="1470350at2759"/>
<feature type="binding site" description="axial binding residue" evidence="14">
    <location>
        <position position="2099"/>
    </location>
    <ligand>
        <name>heme</name>
        <dbReference type="ChEBI" id="CHEBI:30413"/>
    </ligand>
    <ligandPart>
        <name>Fe</name>
        <dbReference type="ChEBI" id="CHEBI:18248"/>
    </ligandPart>
</feature>
<feature type="region of interest" description="Disordered" evidence="15">
    <location>
        <begin position="164"/>
        <end position="221"/>
    </location>
</feature>
<feature type="compositionally biased region" description="Basic and acidic residues" evidence="15">
    <location>
        <begin position="11"/>
        <end position="34"/>
    </location>
</feature>
<feature type="compositionally biased region" description="Basic and acidic residues" evidence="15">
    <location>
        <begin position="1191"/>
        <end position="1203"/>
    </location>
</feature>
<dbReference type="PANTHER" id="PTHR24291">
    <property type="entry name" value="CYTOCHROME P450 FAMILY 4"/>
    <property type="match status" value="1"/>
</dbReference>
<dbReference type="GO" id="GO:0016705">
    <property type="term" value="F:oxidoreductase activity, acting on paired donors, with incorporation or reduction of molecular oxygen"/>
    <property type="evidence" value="ECO:0007669"/>
    <property type="project" value="InterPro"/>
</dbReference>
<keyword evidence="7 14" id="KW-0479">Metal-binding</keyword>
<evidence type="ECO:0000256" key="3">
    <source>
        <dbReference type="ARBA" id="ARBA00004174"/>
    </source>
</evidence>
<dbReference type="EMBL" id="CADCXU010009029">
    <property type="protein sequence ID" value="CAA9999652.1"/>
    <property type="molecule type" value="Genomic_DNA"/>
</dbReference>
<feature type="compositionally biased region" description="Basic residues" evidence="15">
    <location>
        <begin position="1141"/>
        <end position="1150"/>
    </location>
</feature>
<sequence>MDPAKPTTSKKHAEITKAKEEYRRRQEETDKSLNAKDGLIAHLEFQTKQLSCALNEFKAKEKSWNDTEEELDYSYDLPVASIPAEEDLLSVSPLPVDPILTPDLPSADQDGSKKQLRVDGSKECKATFAIEETLGLVTTVPELPAADVTPHCEVDAVVNRNETELVNSSGTNDEPIASSSSPGRAVSPKPSQSPTEENLPQRKTRFRKRKASESSSVSEALELSNLAEPLDKQMAADVGSIVSGSQSNGLERISEHTSNDDGFATPSSPIIAPRRSPRHIKSPAAQQVTPCVRKSPRKRAVKIKSPQQAEDQNSAQATSELPQRCLDVSDVQDGPSILGQSQSVPSRQSPEETPASDDIAEETPAIEDRTLVAALTPAENCAPGKAAPGRSQTNLESPTKKPESSLGKISPEVGDTPDSEQASKFDWSNSSKTSQSATLKSPIHIDTGDSRGRGADESFLCNLIFGQLCWSFQLLSIQKSDNGCLLKRSSKPDKSPLCGQSDIAGFSIIGNQRCLGKPSFSDGQAKSKFNTYREAALPTEIKEEHDVDSEVAPSMFPGHFFGDQHRFRACSDKFVPDSIQYSGVMSPCRTAPKSHPGFMQSSANSVSSHNYFPFSRSNFKGEGPANGCHSCGSCDSRSFHNGLLMTSNRAVNHRYVPPDANSPQSWSHCRNAQFPSPTTEIHFQNHCKSAKTSQIAAEVPTIDLTEPRSDLVAHKAGLQGTPLIPSTSPFLNRLPPQFGDNFPFKFPKDPAGFGKPKFLRTSERALISPSRLSGISEVPVVFVDKTQDTKGDVRCMSSPDMSVDSVNSLKVSSHLPAGLQRNEPISDSKSCTGSIGQNPASLNNLNPSTLSLDTHDTPTNPDSLLQQGQAKQAQLENLIKTSKASPSKKSPKNDTKDSKVSHASHRSPVKCSNNTNDAKASHAFHQSSPKRLNGTKDPNGSHATHQSPSKCSKVTKDPKASHASPQSTPTKLRRMSSGSPSKSIVRPAHSERLILNLPIETPTQSKAQVSKSDIGSLPHGTGSVGVPVNTGCEVLLEASVREVAPEKCSNPLPTLQKAVNCDQTASSSAKKRMLPPNALRSRGGLRNLVSGSKPFEDTDDKSSGSLFPPGAPSKHQNASAEQPEAQDDSPRAQKKSSVSKSTKKNARLKSAKKDQNSDVGQSEKPAMQVTKDAGCSCQQLYDHCPLKKKKSENCEKRAIDRPKFPKKTPPPEEPPETKRSRTRKRKLSETKSVPCKKKSLQFKSAEFVDDSSDSDSQITKRTSEGSLAENGAKRDEPASKAISGCNIEADQPKTLQRFNDIVEDADPLSDEAVLAADISESSPPEVNNSEVIVDECSEIVGISSTAPDPATHGSPGVISSNLSTVELEHNYPSQFAMSPPTRPPKDPLSNRPNELNHLANFFQRSSSYGPSLPVADRDGGDDFGNGSDSDGDSQMLIDEQSSRCPELLSPAESSIGEIGEKPLSYWPETAVVLTPVSEPIAVPNFYRANDGPESVEAPKSQPLAEDLENDMNKSADVSGAPNFYAPAADVIRETTPPVTSGVRQFLTMDSSAELVQQIPDEFIPCSLNIMAFASHYKLPEEQKPKAPFNVGKSSPLCYTIAYLIMKQGIFGNCPPNLISTYKVAPLRKKLAIHYGYKFSPDITRDHVIVDLVAKIKNKGLPIVDAVMESLVHFSRLDIDGVAKIISTWTPNDYRVTPSAVKNNSVEPNWSSNQYSMGLVLFFLLPVPLFSEIVQYKSWNIKNENCYNPLLLNVSLARRLFLTLVVFVTNSSIARALSPICLCYDVFSVVFNSKNNDKGFEYSYLHPWLKEGLLVSTGRKWFERRKTLTPSFHFKILGDNVSSIENNAKIFVKKMLAQGSSPFNVEAFINSCTLQVICHIGFSMSQSKFSKIKIFLSSHSDFHPFDAKNTPFCGPPKEGKKNLRYKKPQPFLDTLLTLDLSGKAKLTDADIQEEVDTFMFEGADTTTTALTMVLYELGMHQDIQEKVYKEQLNIFGTSDREVNRDDLSRMDYLEMCIKEALRLYPPVSYMSRRVNEDMTMPNGDVVPKDAFFAILPYIVHRNPKYFTDPERFIPERFTPEECVKRHPFAYIPFSAGPRNCIGQKFAMMEMKVVVSRILRNVKITSITKRSEIKLTPTVILRSMEPILVTAEPR</sequence>
<evidence type="ECO:0000256" key="9">
    <source>
        <dbReference type="ARBA" id="ARBA00022848"/>
    </source>
</evidence>
<evidence type="ECO:0000256" key="2">
    <source>
        <dbReference type="ARBA" id="ARBA00003690"/>
    </source>
</evidence>
<comment type="similarity">
    <text evidence="5">Belongs to the cytochrome P450 family.</text>
</comment>
<feature type="compositionally biased region" description="Acidic residues" evidence="15">
    <location>
        <begin position="354"/>
        <end position="363"/>
    </location>
</feature>
<dbReference type="InterPro" id="IPR017972">
    <property type="entry name" value="Cyt_P450_CS"/>
</dbReference>
<protein>
    <submittedName>
        <fullName evidence="16">Uncharacterized protein</fullName>
    </submittedName>
</protein>
<comment type="cofactor">
    <cofactor evidence="1 14">
        <name>heme</name>
        <dbReference type="ChEBI" id="CHEBI:30413"/>
    </cofactor>
</comment>
<dbReference type="PANTHER" id="PTHR24291:SF189">
    <property type="entry name" value="CYTOCHROME P450 4C3-RELATED"/>
    <property type="match status" value="1"/>
</dbReference>
<keyword evidence="13" id="KW-0472">Membrane</keyword>
<keyword evidence="10" id="KW-0560">Oxidoreductase</keyword>
<feature type="region of interest" description="Disordered" evidence="15">
    <location>
        <begin position="100"/>
        <end position="119"/>
    </location>
</feature>
<keyword evidence="12" id="KW-0503">Monooxygenase</keyword>
<evidence type="ECO:0000256" key="5">
    <source>
        <dbReference type="ARBA" id="ARBA00010617"/>
    </source>
</evidence>
<dbReference type="GO" id="GO:0004497">
    <property type="term" value="F:monooxygenase activity"/>
    <property type="evidence" value="ECO:0007669"/>
    <property type="project" value="UniProtKB-KW"/>
</dbReference>
<feature type="compositionally biased region" description="Low complexity" evidence="15">
    <location>
        <begin position="838"/>
        <end position="852"/>
    </location>
</feature>
<evidence type="ECO:0000313" key="17">
    <source>
        <dbReference type="Proteomes" id="UP000479000"/>
    </source>
</evidence>
<feature type="compositionally biased region" description="Low complexity" evidence="15">
    <location>
        <begin position="864"/>
        <end position="875"/>
    </location>
</feature>
<feature type="compositionally biased region" description="Polar residues" evidence="15">
    <location>
        <begin position="189"/>
        <end position="198"/>
    </location>
</feature>
<keyword evidence="11 14" id="KW-0408">Iron</keyword>
<comment type="function">
    <text evidence="2">May be involved in the metabolism of insect hormones and in the breakdown of synthetic insecticides.</text>
</comment>
<dbReference type="InterPro" id="IPR001128">
    <property type="entry name" value="Cyt_P450"/>
</dbReference>
<dbReference type="PRINTS" id="PR00465">
    <property type="entry name" value="EP450IV"/>
</dbReference>
<feature type="region of interest" description="Disordered" evidence="15">
    <location>
        <begin position="1188"/>
        <end position="1283"/>
    </location>
</feature>
<keyword evidence="9" id="KW-0492">Microsome</keyword>
<feature type="compositionally biased region" description="Basic and acidic residues" evidence="15">
    <location>
        <begin position="110"/>
        <end position="119"/>
    </location>
</feature>
<feature type="compositionally biased region" description="Polar residues" evidence="15">
    <location>
        <begin position="164"/>
        <end position="182"/>
    </location>
</feature>
<dbReference type="Pfam" id="PF00067">
    <property type="entry name" value="p450"/>
    <property type="match status" value="2"/>
</dbReference>
<feature type="region of interest" description="Disordered" evidence="15">
    <location>
        <begin position="377"/>
        <end position="451"/>
    </location>
</feature>
<evidence type="ECO:0000256" key="11">
    <source>
        <dbReference type="ARBA" id="ARBA00023004"/>
    </source>
</evidence>
<dbReference type="GO" id="GO:0005506">
    <property type="term" value="F:iron ion binding"/>
    <property type="evidence" value="ECO:0007669"/>
    <property type="project" value="InterPro"/>
</dbReference>
<evidence type="ECO:0000256" key="14">
    <source>
        <dbReference type="PIRSR" id="PIRSR602403-1"/>
    </source>
</evidence>
<accession>A0A6H5GAN4</accession>
<dbReference type="PRINTS" id="PR00385">
    <property type="entry name" value="P450"/>
</dbReference>
<dbReference type="Gene3D" id="1.10.630.10">
    <property type="entry name" value="Cytochrome P450"/>
    <property type="match status" value="1"/>
</dbReference>
<dbReference type="InterPro" id="IPR036396">
    <property type="entry name" value="Cyt_P450_sf"/>
</dbReference>
<feature type="region of interest" description="Disordered" evidence="15">
    <location>
        <begin position="1369"/>
        <end position="1435"/>
    </location>
</feature>
<feature type="compositionally biased region" description="Polar residues" evidence="15">
    <location>
        <begin position="419"/>
        <end position="439"/>
    </location>
</feature>
<dbReference type="InterPro" id="IPR050196">
    <property type="entry name" value="Cytochrome_P450_Monoox"/>
</dbReference>
<feature type="region of interest" description="Disordered" evidence="15">
    <location>
        <begin position="237"/>
        <end position="363"/>
    </location>
</feature>
<keyword evidence="8" id="KW-0256">Endoplasmic reticulum</keyword>
<feature type="compositionally biased region" description="Polar residues" evidence="15">
    <location>
        <begin position="338"/>
        <end position="348"/>
    </location>
</feature>
<evidence type="ECO:0000256" key="8">
    <source>
        <dbReference type="ARBA" id="ARBA00022824"/>
    </source>
</evidence>
<reference evidence="16 17" key="1">
    <citation type="submission" date="2020-02" db="EMBL/GenBank/DDBJ databases">
        <authorList>
            <person name="Ferguson B K."/>
        </authorList>
    </citation>
    <scope>NUCLEOTIDE SEQUENCE [LARGE SCALE GENOMIC DNA]</scope>
</reference>
<keyword evidence="6 14" id="KW-0349">Heme</keyword>
<evidence type="ECO:0000256" key="6">
    <source>
        <dbReference type="ARBA" id="ARBA00022617"/>
    </source>
</evidence>
<dbReference type="PROSITE" id="PS00086">
    <property type="entry name" value="CYTOCHROME_P450"/>
    <property type="match status" value="1"/>
</dbReference>
<evidence type="ECO:0000256" key="1">
    <source>
        <dbReference type="ARBA" id="ARBA00001971"/>
    </source>
</evidence>
<evidence type="ECO:0000256" key="4">
    <source>
        <dbReference type="ARBA" id="ARBA00004406"/>
    </source>
</evidence>
<dbReference type="GO" id="GO:0020037">
    <property type="term" value="F:heme binding"/>
    <property type="evidence" value="ECO:0007669"/>
    <property type="project" value="InterPro"/>
</dbReference>
<feature type="compositionally biased region" description="Polar residues" evidence="15">
    <location>
        <begin position="910"/>
        <end position="952"/>
    </location>
</feature>
<evidence type="ECO:0000256" key="13">
    <source>
        <dbReference type="ARBA" id="ARBA00023136"/>
    </source>
</evidence>
<feature type="compositionally biased region" description="Polar residues" evidence="15">
    <location>
        <begin position="963"/>
        <end position="982"/>
    </location>
</feature>
<feature type="compositionally biased region" description="Basic and acidic residues" evidence="15">
    <location>
        <begin position="891"/>
        <end position="900"/>
    </location>
</feature>
<feature type="compositionally biased region" description="Polar residues" evidence="15">
    <location>
        <begin position="305"/>
        <end position="321"/>
    </location>
</feature>
<proteinExistence type="inferred from homology"/>
<feature type="region of interest" description="Disordered" evidence="15">
    <location>
        <begin position="1"/>
        <end position="34"/>
    </location>
</feature>
<feature type="region of interest" description="Disordered" evidence="15">
    <location>
        <begin position="1060"/>
        <end position="1172"/>
    </location>
</feature>
<keyword evidence="17" id="KW-1185">Reference proteome</keyword>
<evidence type="ECO:0000313" key="16">
    <source>
        <dbReference type="EMBL" id="CAA9999652.1"/>
    </source>
</evidence>
<feature type="compositionally biased region" description="Polar residues" evidence="15">
    <location>
        <begin position="823"/>
        <end position="837"/>
    </location>
</feature>
<evidence type="ECO:0000256" key="12">
    <source>
        <dbReference type="ARBA" id="ARBA00023033"/>
    </source>
</evidence>
<evidence type="ECO:0000256" key="10">
    <source>
        <dbReference type="ARBA" id="ARBA00023002"/>
    </source>
</evidence>
<gene>
    <name evidence="16" type="ORF">NTEN_LOCUS5935</name>
</gene>
<organism evidence="16 17">
    <name type="scientific">Nesidiocoris tenuis</name>
    <dbReference type="NCBI Taxonomy" id="355587"/>
    <lineage>
        <taxon>Eukaryota</taxon>
        <taxon>Metazoa</taxon>
        <taxon>Ecdysozoa</taxon>
        <taxon>Arthropoda</taxon>
        <taxon>Hexapoda</taxon>
        <taxon>Insecta</taxon>
        <taxon>Pterygota</taxon>
        <taxon>Neoptera</taxon>
        <taxon>Paraneoptera</taxon>
        <taxon>Hemiptera</taxon>
        <taxon>Heteroptera</taxon>
        <taxon>Panheteroptera</taxon>
        <taxon>Cimicomorpha</taxon>
        <taxon>Miridae</taxon>
        <taxon>Dicyphina</taxon>
        <taxon>Nesidiocoris</taxon>
    </lineage>
</organism>
<evidence type="ECO:0000256" key="15">
    <source>
        <dbReference type="SAM" id="MobiDB-lite"/>
    </source>
</evidence>
<dbReference type="CDD" id="cd20628">
    <property type="entry name" value="CYP4"/>
    <property type="match status" value="1"/>
</dbReference>
<evidence type="ECO:0000256" key="7">
    <source>
        <dbReference type="ARBA" id="ARBA00022723"/>
    </source>
</evidence>
<name>A0A6H5GAN4_9HEMI</name>
<dbReference type="SUPFAM" id="SSF48264">
    <property type="entry name" value="Cytochrome P450"/>
    <property type="match status" value="1"/>
</dbReference>
<feature type="region of interest" description="Disordered" evidence="15">
    <location>
        <begin position="817"/>
        <end position="989"/>
    </location>
</feature>
<comment type="subcellular location">
    <subcellularLocation>
        <location evidence="4">Endoplasmic reticulum membrane</location>
        <topology evidence="4">Peripheral membrane protein</topology>
    </subcellularLocation>
    <subcellularLocation>
        <location evidence="3">Microsome membrane</location>
        <topology evidence="3">Peripheral membrane protein</topology>
    </subcellularLocation>
</comment>
<dbReference type="GO" id="GO:0005789">
    <property type="term" value="C:endoplasmic reticulum membrane"/>
    <property type="evidence" value="ECO:0007669"/>
    <property type="project" value="UniProtKB-SubCell"/>
</dbReference>
<dbReference type="Proteomes" id="UP000479000">
    <property type="component" value="Unassembled WGS sequence"/>
</dbReference>
<dbReference type="InterPro" id="IPR002403">
    <property type="entry name" value="Cyt_P450_E_grp-IV"/>
</dbReference>